<gene>
    <name evidence="1" type="ORF">M472_00350</name>
</gene>
<evidence type="ECO:0000313" key="1">
    <source>
        <dbReference type="EMBL" id="ERJ57205.1"/>
    </source>
</evidence>
<protein>
    <submittedName>
        <fullName evidence="1">Uncharacterized protein</fullName>
    </submittedName>
</protein>
<proteinExistence type="predicted"/>
<accession>U2HPJ0</accession>
<comment type="caution">
    <text evidence="1">The sequence shown here is derived from an EMBL/GenBank/DDBJ whole genome shotgun (WGS) entry which is preliminary data.</text>
</comment>
<name>U2HPJ0_9SPHI</name>
<dbReference type="OrthoDB" id="1467829at2"/>
<dbReference type="EMBL" id="ATDL01000022">
    <property type="protein sequence ID" value="ERJ57205.1"/>
    <property type="molecule type" value="Genomic_DNA"/>
</dbReference>
<sequence>MRWGKLLIKHNSKLQLIATGFARTLLTPIAYLMMGGYDITTPKKSELLAWFLNFVFSDRYTGASFKPVDLLPQELK</sequence>
<keyword evidence="2" id="KW-1185">Reference proteome</keyword>
<organism evidence="1 2">
    <name type="scientific">Sphingobacterium paucimobilis HER1398</name>
    <dbReference type="NCBI Taxonomy" id="1346330"/>
    <lineage>
        <taxon>Bacteria</taxon>
        <taxon>Pseudomonadati</taxon>
        <taxon>Bacteroidota</taxon>
        <taxon>Sphingobacteriia</taxon>
        <taxon>Sphingobacteriales</taxon>
        <taxon>Sphingobacteriaceae</taxon>
        <taxon>Sphingobacterium</taxon>
    </lineage>
</organism>
<dbReference type="RefSeq" id="WP_021071936.1">
    <property type="nucleotide sequence ID" value="NZ_ATDL01000022.1"/>
</dbReference>
<dbReference type="Proteomes" id="UP000016584">
    <property type="component" value="Unassembled WGS sequence"/>
</dbReference>
<reference evidence="1 2" key="1">
    <citation type="journal article" date="2013" name="Genome Announc.">
        <title>The Draft Genome Sequence of Sphingomonas paucimobilis Strain HER1398 (Proteobacteria), Host to the Giant PAU Phage, Indicates That It Is a Member of the Genus Sphingobacterium (Bacteroidetes).</title>
        <authorList>
            <person name="White R.A.III."/>
            <person name="Suttle C.A."/>
        </authorList>
    </citation>
    <scope>NUCLEOTIDE SEQUENCE [LARGE SCALE GENOMIC DNA]</scope>
    <source>
        <strain evidence="1 2">HER1398</strain>
    </source>
</reference>
<dbReference type="AlphaFoldDB" id="U2HPJ0"/>
<evidence type="ECO:0000313" key="2">
    <source>
        <dbReference type="Proteomes" id="UP000016584"/>
    </source>
</evidence>
<dbReference type="PATRIC" id="fig|1346330.5.peg.3931"/>